<evidence type="ECO:0000313" key="1">
    <source>
        <dbReference type="EMBL" id="MBW4544562.1"/>
    </source>
</evidence>
<name>A0A951PKF1_9CYAN</name>
<dbReference type="EMBL" id="JAHHIF010000009">
    <property type="protein sequence ID" value="MBW4544562.1"/>
    <property type="molecule type" value="Genomic_DNA"/>
</dbReference>
<organism evidence="1 2">
    <name type="scientific">Symplocastrum torsivum CPER-KK1</name>
    <dbReference type="NCBI Taxonomy" id="450513"/>
    <lineage>
        <taxon>Bacteria</taxon>
        <taxon>Bacillati</taxon>
        <taxon>Cyanobacteriota</taxon>
        <taxon>Cyanophyceae</taxon>
        <taxon>Oscillatoriophycideae</taxon>
        <taxon>Oscillatoriales</taxon>
        <taxon>Microcoleaceae</taxon>
        <taxon>Symplocastrum</taxon>
    </lineage>
</organism>
<dbReference type="Proteomes" id="UP000753908">
    <property type="component" value="Unassembled WGS sequence"/>
</dbReference>
<reference evidence="1" key="1">
    <citation type="submission" date="2021-05" db="EMBL/GenBank/DDBJ databases">
        <authorList>
            <person name="Pietrasiak N."/>
            <person name="Ward R."/>
            <person name="Stajich J.E."/>
            <person name="Kurbessoian T."/>
        </authorList>
    </citation>
    <scope>NUCLEOTIDE SEQUENCE</scope>
    <source>
        <strain evidence="1">CPER-KK1</strain>
    </source>
</reference>
<accession>A0A951PKF1</accession>
<sequence length="70" mass="8066">MHWGFGLRSHPKIKRGKLAGGVATTEFLHEQDVPHSLLNSVSSQRSLIQQFLDFLFRRVTEAVHGRDRIR</sequence>
<dbReference type="AlphaFoldDB" id="A0A951PKF1"/>
<reference evidence="1" key="2">
    <citation type="journal article" date="2022" name="Microbiol. Resour. Announc.">
        <title>Metagenome Sequencing to Explore Phylogenomics of Terrestrial Cyanobacteria.</title>
        <authorList>
            <person name="Ward R.D."/>
            <person name="Stajich J.E."/>
            <person name="Johansen J.R."/>
            <person name="Huntemann M."/>
            <person name="Clum A."/>
            <person name="Foster B."/>
            <person name="Foster B."/>
            <person name="Roux S."/>
            <person name="Palaniappan K."/>
            <person name="Varghese N."/>
            <person name="Mukherjee S."/>
            <person name="Reddy T.B.K."/>
            <person name="Daum C."/>
            <person name="Copeland A."/>
            <person name="Chen I.A."/>
            <person name="Ivanova N.N."/>
            <person name="Kyrpides N.C."/>
            <person name="Shapiro N."/>
            <person name="Eloe-Fadrosh E.A."/>
            <person name="Pietrasiak N."/>
        </authorList>
    </citation>
    <scope>NUCLEOTIDE SEQUENCE</scope>
    <source>
        <strain evidence="1">CPER-KK1</strain>
    </source>
</reference>
<gene>
    <name evidence="1" type="ORF">KME25_08975</name>
</gene>
<evidence type="ECO:0000313" key="2">
    <source>
        <dbReference type="Proteomes" id="UP000753908"/>
    </source>
</evidence>
<protein>
    <submittedName>
        <fullName evidence="1">Uncharacterized protein</fullName>
    </submittedName>
</protein>
<proteinExistence type="predicted"/>
<comment type="caution">
    <text evidence="1">The sequence shown here is derived from an EMBL/GenBank/DDBJ whole genome shotgun (WGS) entry which is preliminary data.</text>
</comment>